<evidence type="ECO:0000256" key="11">
    <source>
        <dbReference type="HAMAP-Rule" id="MF_00648"/>
    </source>
</evidence>
<comment type="similarity">
    <text evidence="10 11">Belongs to the YjjX NTPase family.</text>
</comment>
<comment type="cofactor">
    <cofactor evidence="1">
        <name>Mn(2+)</name>
        <dbReference type="ChEBI" id="CHEBI:29035"/>
    </cofactor>
</comment>
<keyword evidence="5 11" id="KW-0460">Magnesium</keyword>
<comment type="catalytic activity">
    <reaction evidence="9 11">
        <text>XTP + H2O = XDP + phosphate + H(+)</text>
        <dbReference type="Rhea" id="RHEA:28406"/>
        <dbReference type="ChEBI" id="CHEBI:15377"/>
        <dbReference type="ChEBI" id="CHEBI:15378"/>
        <dbReference type="ChEBI" id="CHEBI:43474"/>
        <dbReference type="ChEBI" id="CHEBI:59884"/>
        <dbReference type="ChEBI" id="CHEBI:61314"/>
        <dbReference type="EC" id="3.6.1.73"/>
    </reaction>
</comment>
<gene>
    <name evidence="13" type="ORF">GCM10008957_17140</name>
</gene>
<dbReference type="PANTHER" id="PTHR34699:SF2">
    <property type="entry name" value="NON-CANONICAL PURINE NTP PHOSPHATASE_PRRC1 DOMAIN-CONTAINING PROTEIN"/>
    <property type="match status" value="1"/>
</dbReference>
<evidence type="ECO:0000256" key="2">
    <source>
        <dbReference type="ARBA" id="ARBA00022723"/>
    </source>
</evidence>
<evidence type="ECO:0000256" key="1">
    <source>
        <dbReference type="ARBA" id="ARBA00001936"/>
    </source>
</evidence>
<reference evidence="13" key="1">
    <citation type="journal article" date="2014" name="Int. J. Syst. Evol. Microbiol.">
        <title>Complete genome sequence of Corynebacterium casei LMG S-19264T (=DSM 44701T), isolated from a smear-ripened cheese.</title>
        <authorList>
            <consortium name="US DOE Joint Genome Institute (JGI-PGF)"/>
            <person name="Walter F."/>
            <person name="Albersmeier A."/>
            <person name="Kalinowski J."/>
            <person name="Ruckert C."/>
        </authorList>
    </citation>
    <scope>NUCLEOTIDE SEQUENCE</scope>
    <source>
        <strain evidence="13">JCM 31311</strain>
    </source>
</reference>
<evidence type="ECO:0000256" key="8">
    <source>
        <dbReference type="ARBA" id="ARBA00048174"/>
    </source>
</evidence>
<dbReference type="GO" id="GO:0009117">
    <property type="term" value="P:nucleotide metabolic process"/>
    <property type="evidence" value="ECO:0007669"/>
    <property type="project" value="UniProtKB-KW"/>
</dbReference>
<dbReference type="SUPFAM" id="SSF52972">
    <property type="entry name" value="ITPase-like"/>
    <property type="match status" value="1"/>
</dbReference>
<proteinExistence type="inferred from homology"/>
<dbReference type="EC" id="3.6.1.73" evidence="11"/>
<dbReference type="RefSeq" id="WP_189089362.1">
    <property type="nucleotide sequence ID" value="NZ_BMQL01000007.1"/>
</dbReference>
<dbReference type="Pfam" id="PF01931">
    <property type="entry name" value="NTPase_I-T"/>
    <property type="match status" value="1"/>
</dbReference>
<keyword evidence="2 11" id="KW-0479">Metal-binding</keyword>
<keyword evidence="4 11" id="KW-0378">Hydrolase</keyword>
<comment type="subunit">
    <text evidence="11">Homodimer.</text>
</comment>
<dbReference type="EMBL" id="BMQL01000007">
    <property type="protein sequence ID" value="GGR04802.1"/>
    <property type="molecule type" value="Genomic_DNA"/>
</dbReference>
<evidence type="ECO:0000259" key="12">
    <source>
        <dbReference type="Pfam" id="PF01931"/>
    </source>
</evidence>
<dbReference type="NCBIfam" id="TIGR00258">
    <property type="entry name" value="inosine/xanthosine triphosphatase"/>
    <property type="match status" value="1"/>
</dbReference>
<dbReference type="GO" id="GO:0000166">
    <property type="term" value="F:nucleotide binding"/>
    <property type="evidence" value="ECO:0007669"/>
    <property type="project" value="UniProtKB-KW"/>
</dbReference>
<comment type="caution">
    <text evidence="13">The sequence shown here is derived from an EMBL/GenBank/DDBJ whole genome shotgun (WGS) entry which is preliminary data.</text>
</comment>
<protein>
    <recommendedName>
        <fullName evidence="11">Probable inosine/xanthosine triphosphatase</fullName>
        <shortName evidence="11">ITPase/XTPase</shortName>
        <ecNumber evidence="11">3.6.1.73</ecNumber>
    </recommendedName>
    <alternativeName>
        <fullName evidence="11">Non-canonical purine NTP phosphatase</fullName>
    </alternativeName>
    <alternativeName>
        <fullName evidence="11">Non-standard purine NTP phosphatase</fullName>
    </alternativeName>
    <alternativeName>
        <fullName evidence="11">Nucleoside-triphosphate phosphatase</fullName>
        <shortName evidence="11">NTPase</shortName>
    </alternativeName>
</protein>
<sequence length="194" mass="20369">MTLLTIAAGTLNPAKLRPVEQVFEQLWPGSRVQGVQAASGVPEQPIGVQETMRGAVQRARAARAAVAGASYGVGLEGGVRFDMGTSAEGGGCWLFGVVAVTDGTRLEVGRSAELRLPPVVASRLHDGEELGPIMDELSGQQNIKQKAGTVGLLTGGLLSRADVWQMALTLTLAPFLHAELYQGQQTFSSDTELT</sequence>
<dbReference type="GO" id="GO:0006772">
    <property type="term" value="P:thiamine metabolic process"/>
    <property type="evidence" value="ECO:0007669"/>
    <property type="project" value="TreeGrafter"/>
</dbReference>
<dbReference type="AlphaFoldDB" id="A0A918F4X1"/>
<dbReference type="InterPro" id="IPR026533">
    <property type="entry name" value="NTPase/PRRC1"/>
</dbReference>
<organism evidence="13 14">
    <name type="scientific">Deinococcus ruber</name>
    <dbReference type="NCBI Taxonomy" id="1848197"/>
    <lineage>
        <taxon>Bacteria</taxon>
        <taxon>Thermotogati</taxon>
        <taxon>Deinococcota</taxon>
        <taxon>Deinococci</taxon>
        <taxon>Deinococcales</taxon>
        <taxon>Deinococcaceae</taxon>
        <taxon>Deinococcus</taxon>
    </lineage>
</organism>
<keyword evidence="3 11" id="KW-0547">Nucleotide-binding</keyword>
<comment type="caution">
    <text evidence="11">Lacks conserved residue(s) required for the propagation of feature annotation.</text>
</comment>
<accession>A0A918F4X1</accession>
<dbReference type="PANTHER" id="PTHR34699">
    <property type="match status" value="1"/>
</dbReference>
<dbReference type="GO" id="GO:0046872">
    <property type="term" value="F:metal ion binding"/>
    <property type="evidence" value="ECO:0007669"/>
    <property type="project" value="UniProtKB-KW"/>
</dbReference>
<keyword evidence="14" id="KW-1185">Reference proteome</keyword>
<dbReference type="InterPro" id="IPR029001">
    <property type="entry name" value="ITPase-like_fam"/>
</dbReference>
<evidence type="ECO:0000256" key="3">
    <source>
        <dbReference type="ARBA" id="ARBA00022741"/>
    </source>
</evidence>
<comment type="function">
    <text evidence="11">Phosphatase that hydrolyzes non-canonical purine nucleotides such as XTP and ITP to their respective diphosphate derivatives. Probably excludes non-canonical purines from DNA/RNA precursor pool, thus preventing their incorporation into DNA/RNA and avoiding chromosomal lesions.</text>
</comment>
<dbReference type="HAMAP" id="MF_00648">
    <property type="entry name" value="Non_canon_purine_NTPase_YjjX"/>
    <property type="match status" value="1"/>
</dbReference>
<reference evidence="13" key="2">
    <citation type="submission" date="2020-09" db="EMBL/GenBank/DDBJ databases">
        <authorList>
            <person name="Sun Q."/>
            <person name="Ohkuma M."/>
        </authorList>
    </citation>
    <scope>NUCLEOTIDE SEQUENCE</scope>
    <source>
        <strain evidence="13">JCM 31311</strain>
    </source>
</reference>
<dbReference type="InterPro" id="IPR002786">
    <property type="entry name" value="Non_canon_purine_NTPase"/>
</dbReference>
<comment type="catalytic activity">
    <reaction evidence="8 11">
        <text>ITP + H2O = IDP + phosphate + H(+)</text>
        <dbReference type="Rhea" id="RHEA:28330"/>
        <dbReference type="ChEBI" id="CHEBI:15377"/>
        <dbReference type="ChEBI" id="CHEBI:15378"/>
        <dbReference type="ChEBI" id="CHEBI:43474"/>
        <dbReference type="ChEBI" id="CHEBI:58280"/>
        <dbReference type="ChEBI" id="CHEBI:61402"/>
        <dbReference type="EC" id="3.6.1.73"/>
    </reaction>
</comment>
<evidence type="ECO:0000256" key="6">
    <source>
        <dbReference type="ARBA" id="ARBA00023080"/>
    </source>
</evidence>
<dbReference type="GO" id="GO:0103023">
    <property type="term" value="F:ITPase activity"/>
    <property type="evidence" value="ECO:0007669"/>
    <property type="project" value="UniProtKB-EC"/>
</dbReference>
<evidence type="ECO:0000256" key="5">
    <source>
        <dbReference type="ARBA" id="ARBA00022842"/>
    </source>
</evidence>
<evidence type="ECO:0000256" key="7">
    <source>
        <dbReference type="ARBA" id="ARBA00023211"/>
    </source>
</evidence>
<keyword evidence="7 11" id="KW-0464">Manganese</keyword>
<evidence type="ECO:0000313" key="14">
    <source>
        <dbReference type="Proteomes" id="UP000603865"/>
    </source>
</evidence>
<dbReference type="InterPro" id="IPR050299">
    <property type="entry name" value="YjjX_NTPase"/>
</dbReference>
<comment type="cofactor">
    <cofactor evidence="11">
        <name>Mg(2+)</name>
        <dbReference type="ChEBI" id="CHEBI:18420"/>
    </cofactor>
    <cofactor evidence="11">
        <name>Mn(2+)</name>
        <dbReference type="ChEBI" id="CHEBI:29035"/>
    </cofactor>
    <text evidence="11">Binds 1 divalent metal cation per subunit; can use either Mg(2+) or Mn(2+).</text>
</comment>
<feature type="domain" description="Non-canonical purine NTP phosphatase/PRRC1" evidence="12">
    <location>
        <begin position="9"/>
        <end position="176"/>
    </location>
</feature>
<evidence type="ECO:0000256" key="9">
    <source>
        <dbReference type="ARBA" id="ARBA00048781"/>
    </source>
</evidence>
<evidence type="ECO:0000256" key="10">
    <source>
        <dbReference type="ARBA" id="ARBA00060855"/>
    </source>
</evidence>
<dbReference type="Proteomes" id="UP000603865">
    <property type="component" value="Unassembled WGS sequence"/>
</dbReference>
<keyword evidence="6 11" id="KW-0546">Nucleotide metabolism</keyword>
<evidence type="ECO:0000313" key="13">
    <source>
        <dbReference type="EMBL" id="GGR04802.1"/>
    </source>
</evidence>
<dbReference type="Gene3D" id="3.90.950.10">
    <property type="match status" value="1"/>
</dbReference>
<evidence type="ECO:0000256" key="4">
    <source>
        <dbReference type="ARBA" id="ARBA00022801"/>
    </source>
</evidence>
<dbReference type="FunFam" id="3.90.950.10:FF:000002">
    <property type="entry name" value="Inosine/xanthosine triphosphatase"/>
    <property type="match status" value="1"/>
</dbReference>
<name>A0A918F4X1_9DEIO</name>